<protein>
    <recommendedName>
        <fullName evidence="12">Succinate dehydrogenase [ubiquinone] cytochrome b small subunit</fullName>
    </recommendedName>
</protein>
<comment type="caution">
    <text evidence="13">The sequence shown here is derived from an EMBL/GenBank/DDBJ whole genome shotgun (WGS) entry which is preliminary data.</text>
</comment>
<comment type="similarity">
    <text evidence="2 12">Belongs to the CybS family.</text>
</comment>
<evidence type="ECO:0000256" key="12">
    <source>
        <dbReference type="RuleBase" id="RU364031"/>
    </source>
</evidence>
<keyword evidence="9 12" id="KW-0472">Membrane</keyword>
<dbReference type="EMBL" id="CADEBC010000535">
    <property type="protein sequence ID" value="CAB3248714.1"/>
    <property type="molecule type" value="Genomic_DNA"/>
</dbReference>
<dbReference type="InterPro" id="IPR034804">
    <property type="entry name" value="SQR/QFR_C/D"/>
</dbReference>
<feature type="transmembrane region" description="Helical" evidence="12">
    <location>
        <begin position="106"/>
        <end position="128"/>
    </location>
</feature>
<dbReference type="PANTHER" id="PTHR13337">
    <property type="entry name" value="SUCCINATE DEHYDROGENASE"/>
    <property type="match status" value="1"/>
</dbReference>
<feature type="transmembrane region" description="Helical" evidence="12">
    <location>
        <begin position="140"/>
        <end position="160"/>
    </location>
</feature>
<dbReference type="GO" id="GO:0046872">
    <property type="term" value="F:metal ion binding"/>
    <property type="evidence" value="ECO:0007669"/>
    <property type="project" value="UniProtKB-KW"/>
</dbReference>
<proteinExistence type="inferred from homology"/>
<organism evidence="13 14">
    <name type="scientific">Arctia plantaginis</name>
    <name type="common">Wood tiger moth</name>
    <name type="synonym">Phalaena plantaginis</name>
    <dbReference type="NCBI Taxonomy" id="874455"/>
    <lineage>
        <taxon>Eukaryota</taxon>
        <taxon>Metazoa</taxon>
        <taxon>Ecdysozoa</taxon>
        <taxon>Arthropoda</taxon>
        <taxon>Hexapoda</taxon>
        <taxon>Insecta</taxon>
        <taxon>Pterygota</taxon>
        <taxon>Neoptera</taxon>
        <taxon>Endopterygota</taxon>
        <taxon>Lepidoptera</taxon>
        <taxon>Glossata</taxon>
        <taxon>Ditrysia</taxon>
        <taxon>Noctuoidea</taxon>
        <taxon>Erebidae</taxon>
        <taxon>Arctiinae</taxon>
        <taxon>Arctia</taxon>
    </lineage>
</organism>
<evidence type="ECO:0000313" key="14">
    <source>
        <dbReference type="Proteomes" id="UP000494106"/>
    </source>
</evidence>
<evidence type="ECO:0000256" key="9">
    <source>
        <dbReference type="ARBA" id="ARBA00023136"/>
    </source>
</evidence>
<evidence type="ECO:0000256" key="6">
    <source>
        <dbReference type="ARBA" id="ARBA00022946"/>
    </source>
</evidence>
<dbReference type="GO" id="GO:0020037">
    <property type="term" value="F:heme binding"/>
    <property type="evidence" value="ECO:0007669"/>
    <property type="project" value="TreeGrafter"/>
</dbReference>
<keyword evidence="3 12" id="KW-0813">Transport</keyword>
<accession>A0A8S1AUQ8</accession>
<feature type="binding site" evidence="10">
    <location>
        <position position="127"/>
    </location>
    <ligand>
        <name>a ubiquinone</name>
        <dbReference type="ChEBI" id="CHEBI:16389"/>
        <note>ligand shared with IP/SDHB</note>
    </ligand>
</feature>
<keyword evidence="12" id="KW-0249">Electron transport</keyword>
<evidence type="ECO:0000256" key="3">
    <source>
        <dbReference type="ARBA" id="ARBA00022448"/>
    </source>
</evidence>
<dbReference type="AlphaFoldDB" id="A0A8S1AUQ8"/>
<evidence type="ECO:0000256" key="10">
    <source>
        <dbReference type="PIRSR" id="PIRSR607992-1"/>
    </source>
</evidence>
<evidence type="ECO:0000256" key="8">
    <source>
        <dbReference type="ARBA" id="ARBA00023128"/>
    </source>
</evidence>
<dbReference type="PANTHER" id="PTHR13337:SF2">
    <property type="entry name" value="SUCCINATE DEHYDROGENASE [UBIQUINONE] CYTOCHROME B SMALL SUBUNIT, MITOCHONDRIAL"/>
    <property type="match status" value="1"/>
</dbReference>
<dbReference type="GO" id="GO:0006099">
    <property type="term" value="P:tricarboxylic acid cycle"/>
    <property type="evidence" value="ECO:0007669"/>
    <property type="project" value="UniProtKB-KW"/>
</dbReference>
<keyword evidence="5 12" id="KW-0999">Mitochondrion inner membrane</keyword>
<keyword evidence="11 12" id="KW-0479">Metal-binding</keyword>
<dbReference type="InterPro" id="IPR007992">
    <property type="entry name" value="CybS"/>
</dbReference>
<gene>
    <name evidence="13" type="ORF">APLA_LOCUS11838</name>
</gene>
<name>A0A8S1AUQ8_ARCPL</name>
<feature type="binding site" description="axial binding residue" evidence="11">
    <location>
        <position position="115"/>
    </location>
    <ligand>
        <name>heme b</name>
        <dbReference type="ChEBI" id="CHEBI:60344"/>
        <note>ligand shared with SDHC</note>
    </ligand>
    <ligandPart>
        <name>Fe</name>
        <dbReference type="ChEBI" id="CHEBI:18248"/>
    </ligandPart>
</feature>
<keyword evidence="11" id="KW-0408">Iron</keyword>
<keyword evidence="7 12" id="KW-1133">Transmembrane helix</keyword>
<evidence type="ECO:0000256" key="11">
    <source>
        <dbReference type="PIRSR" id="PIRSR607992-2"/>
    </source>
</evidence>
<dbReference type="Gene3D" id="1.20.1300.10">
    <property type="entry name" value="Fumarate reductase/succinate dehydrogenase, transmembrane subunit"/>
    <property type="match status" value="1"/>
</dbReference>
<dbReference type="GO" id="GO:0048039">
    <property type="term" value="F:ubiquinone binding"/>
    <property type="evidence" value="ECO:0007669"/>
    <property type="project" value="TreeGrafter"/>
</dbReference>
<feature type="transmembrane region" description="Helical" evidence="12">
    <location>
        <begin position="80"/>
        <end position="100"/>
    </location>
</feature>
<keyword evidence="6 12" id="KW-0809">Transit peptide</keyword>
<dbReference type="Pfam" id="PF05328">
    <property type="entry name" value="CybS"/>
    <property type="match status" value="1"/>
</dbReference>
<keyword evidence="14" id="KW-1185">Reference proteome</keyword>
<evidence type="ECO:0000256" key="4">
    <source>
        <dbReference type="ARBA" id="ARBA00022692"/>
    </source>
</evidence>
<keyword evidence="12" id="KW-0816">Tricarboxylic acid cycle</keyword>
<evidence type="ECO:0000256" key="7">
    <source>
        <dbReference type="ARBA" id="ARBA00022989"/>
    </source>
</evidence>
<keyword evidence="4 12" id="KW-0812">Transmembrane</keyword>
<evidence type="ECO:0000313" key="13">
    <source>
        <dbReference type="EMBL" id="CAB3248714.1"/>
    </source>
</evidence>
<reference evidence="13 14" key="1">
    <citation type="submission" date="2020-04" db="EMBL/GenBank/DDBJ databases">
        <authorList>
            <person name="Wallbank WR R."/>
            <person name="Pardo Diaz C."/>
            <person name="Kozak K."/>
            <person name="Martin S."/>
            <person name="Jiggins C."/>
            <person name="Moest M."/>
            <person name="Warren A I."/>
            <person name="Byers J.R.P. K."/>
            <person name="Montejo-Kovacevich G."/>
            <person name="Yen C E."/>
        </authorList>
    </citation>
    <scope>NUCLEOTIDE SEQUENCE [LARGE SCALE GENOMIC DNA]</scope>
</reference>
<dbReference type="GO" id="GO:0006121">
    <property type="term" value="P:mitochondrial electron transport, succinate to ubiquinone"/>
    <property type="evidence" value="ECO:0007669"/>
    <property type="project" value="TreeGrafter"/>
</dbReference>
<dbReference type="OrthoDB" id="18577at2759"/>
<keyword evidence="12" id="KW-0349">Heme</keyword>
<dbReference type="Proteomes" id="UP000494106">
    <property type="component" value="Unassembled WGS sequence"/>
</dbReference>
<evidence type="ECO:0000256" key="5">
    <source>
        <dbReference type="ARBA" id="ARBA00022792"/>
    </source>
</evidence>
<sequence>MAFSMLLRSPVCPNKALLQQVMKLGTQQSLAQRAICSTLPVKVLAVGDNKTTPILNAVRSFSTTSVRLSEKPHDHAKIWIIEKLVSAAMIPIIPIALLAPNRITDSILAILISAHAFWGLEAIAVDYVRASIFGPIIPKLALGLVYLFCIATLGGLFYIITHGNGLSNTILQFWSIKSDSQKA</sequence>
<dbReference type="GO" id="GO:0005743">
    <property type="term" value="C:mitochondrial inner membrane"/>
    <property type="evidence" value="ECO:0007669"/>
    <property type="project" value="UniProtKB-SubCell"/>
</dbReference>
<keyword evidence="8 12" id="KW-0496">Mitochondrion</keyword>
<comment type="function">
    <text evidence="12">Membrane-anchoring subunit of succinate dehydrogenase (SDH) that is involved in complex II of the mitochondrial electron transport chain and is responsible for transferring electrons from succinate to ubiquinone (coenzyme Q).</text>
</comment>
<evidence type="ECO:0000256" key="2">
    <source>
        <dbReference type="ARBA" id="ARBA00007294"/>
    </source>
</evidence>
<evidence type="ECO:0000256" key="1">
    <source>
        <dbReference type="ARBA" id="ARBA00004448"/>
    </source>
</evidence>
<comment type="subcellular location">
    <subcellularLocation>
        <location evidence="1 12">Mitochondrion inner membrane</location>
        <topology evidence="1 12">Multi-pass membrane protein</topology>
    </subcellularLocation>
</comment>